<dbReference type="GO" id="GO:0031624">
    <property type="term" value="F:ubiquitin conjugating enzyme binding"/>
    <property type="evidence" value="ECO:0007669"/>
    <property type="project" value="TreeGrafter"/>
</dbReference>
<proteinExistence type="predicted"/>
<sequence>MIHLYTEHLKNIRTLSIQAYLSTPSNDTTKVSIDGSSSILTLTHDGESASVHLPVTLHNASAVLPIPKNPAKELHFRVPVEGVGSQVNGNASHSLEDANFVPWTGDVLTDETEIRCQCCASVIIPRGRVTQWKDLPSDGWAEMMDFWHCHKPDEPHSHDHAHSSKGYAAGSQLALQPGVGMVAVMSFLLTPQDCDNIELLPQSDQAAEDYSTICCAHCHTSLGQTRASTQGYELRKPQLSLSPSPDGPFATYDRQQWFACQLLNAVDTQGVRKFTAYESTSSPESPALKLWLFAADLDITSSFKPTVQPIRVAKILWQDCENSIGATEKLTGSVLSEGEIKFQASELALLRHALEESGALLPPAARTFQRWKVGLLEKFVPARI</sequence>
<dbReference type="GO" id="GO:0000151">
    <property type="term" value="C:ubiquitin ligase complex"/>
    <property type="evidence" value="ECO:0007669"/>
    <property type="project" value="TreeGrafter"/>
</dbReference>
<evidence type="ECO:0000313" key="2">
    <source>
        <dbReference type="Proteomes" id="UP000799767"/>
    </source>
</evidence>
<dbReference type="GO" id="GO:0051865">
    <property type="term" value="P:protein autoubiquitination"/>
    <property type="evidence" value="ECO:0007669"/>
    <property type="project" value="TreeGrafter"/>
</dbReference>
<gene>
    <name evidence="1" type="ORF">BDY17DRAFT_301688</name>
</gene>
<dbReference type="GO" id="GO:0000209">
    <property type="term" value="P:protein polyubiquitination"/>
    <property type="evidence" value="ECO:0007669"/>
    <property type="project" value="TreeGrafter"/>
</dbReference>
<dbReference type="GO" id="GO:0005829">
    <property type="term" value="C:cytosol"/>
    <property type="evidence" value="ECO:0007669"/>
    <property type="project" value="TreeGrafter"/>
</dbReference>
<accession>A0A6A6PL31</accession>
<dbReference type="Pfam" id="PF09814">
    <property type="entry name" value="HECT_2"/>
    <property type="match status" value="1"/>
</dbReference>
<dbReference type="GO" id="GO:0061630">
    <property type="term" value="F:ubiquitin protein ligase activity"/>
    <property type="evidence" value="ECO:0007669"/>
    <property type="project" value="TreeGrafter"/>
</dbReference>
<dbReference type="GO" id="GO:0006513">
    <property type="term" value="P:protein monoubiquitination"/>
    <property type="evidence" value="ECO:0007669"/>
    <property type="project" value="TreeGrafter"/>
</dbReference>
<keyword evidence="2" id="KW-1185">Reference proteome</keyword>
<dbReference type="AlphaFoldDB" id="A0A6A6PL31"/>
<dbReference type="InterPro" id="IPR019193">
    <property type="entry name" value="UBQ-conj_enz_E2-bd_prot"/>
</dbReference>
<dbReference type="PANTHER" id="PTHR31531:SF2">
    <property type="entry name" value="E3 UBIQUITIN-PROTEIN LIGASE E3D"/>
    <property type="match status" value="1"/>
</dbReference>
<evidence type="ECO:0000313" key="1">
    <source>
        <dbReference type="EMBL" id="KAF2480401.1"/>
    </source>
</evidence>
<dbReference type="GO" id="GO:0030332">
    <property type="term" value="F:cyclin binding"/>
    <property type="evidence" value="ECO:0007669"/>
    <property type="project" value="TreeGrafter"/>
</dbReference>
<dbReference type="GO" id="GO:0043161">
    <property type="term" value="P:proteasome-mediated ubiquitin-dependent protein catabolic process"/>
    <property type="evidence" value="ECO:0007669"/>
    <property type="project" value="TreeGrafter"/>
</dbReference>
<name>A0A6A6PL31_9PEZI</name>
<reference evidence="1" key="1">
    <citation type="journal article" date="2020" name="Stud. Mycol.">
        <title>101 Dothideomycetes genomes: a test case for predicting lifestyles and emergence of pathogens.</title>
        <authorList>
            <person name="Haridas S."/>
            <person name="Albert R."/>
            <person name="Binder M."/>
            <person name="Bloem J."/>
            <person name="Labutti K."/>
            <person name="Salamov A."/>
            <person name="Andreopoulos B."/>
            <person name="Baker S."/>
            <person name="Barry K."/>
            <person name="Bills G."/>
            <person name="Bluhm B."/>
            <person name="Cannon C."/>
            <person name="Castanera R."/>
            <person name="Culley D."/>
            <person name="Daum C."/>
            <person name="Ezra D."/>
            <person name="Gonzalez J."/>
            <person name="Henrissat B."/>
            <person name="Kuo A."/>
            <person name="Liang C."/>
            <person name="Lipzen A."/>
            <person name="Lutzoni F."/>
            <person name="Magnuson J."/>
            <person name="Mondo S."/>
            <person name="Nolan M."/>
            <person name="Ohm R."/>
            <person name="Pangilinan J."/>
            <person name="Park H.-J."/>
            <person name="Ramirez L."/>
            <person name="Alfaro M."/>
            <person name="Sun H."/>
            <person name="Tritt A."/>
            <person name="Yoshinaga Y."/>
            <person name="Zwiers L.-H."/>
            <person name="Turgeon B."/>
            <person name="Goodwin S."/>
            <person name="Spatafora J."/>
            <person name="Crous P."/>
            <person name="Grigoriev I."/>
        </authorList>
    </citation>
    <scope>NUCLEOTIDE SEQUENCE</scope>
    <source>
        <strain evidence="1">CBS 113389</strain>
    </source>
</reference>
<dbReference type="EMBL" id="MU001639">
    <property type="protein sequence ID" value="KAF2480401.1"/>
    <property type="molecule type" value="Genomic_DNA"/>
</dbReference>
<dbReference type="OrthoDB" id="66510at2759"/>
<dbReference type="Proteomes" id="UP000799767">
    <property type="component" value="Unassembled WGS sequence"/>
</dbReference>
<protein>
    <submittedName>
        <fullName evidence="1">Ubiquitin-conjugating enzyme E2-binding protein</fullName>
    </submittedName>
</protein>
<dbReference type="RefSeq" id="XP_033586971.1">
    <property type="nucleotide sequence ID" value="XM_033734284.1"/>
</dbReference>
<dbReference type="GeneID" id="54475286"/>
<dbReference type="GO" id="GO:0005634">
    <property type="term" value="C:nucleus"/>
    <property type="evidence" value="ECO:0007669"/>
    <property type="project" value="TreeGrafter"/>
</dbReference>
<dbReference type="PANTHER" id="PTHR31531">
    <property type="entry name" value="E3 UBIQUITIN-PROTEIN LIGASE E3D FAMILY MEMBER"/>
    <property type="match status" value="1"/>
</dbReference>
<organism evidence="1 2">
    <name type="scientific">Neohortaea acidophila</name>
    <dbReference type="NCBI Taxonomy" id="245834"/>
    <lineage>
        <taxon>Eukaryota</taxon>
        <taxon>Fungi</taxon>
        <taxon>Dikarya</taxon>
        <taxon>Ascomycota</taxon>
        <taxon>Pezizomycotina</taxon>
        <taxon>Dothideomycetes</taxon>
        <taxon>Dothideomycetidae</taxon>
        <taxon>Mycosphaerellales</taxon>
        <taxon>Teratosphaeriaceae</taxon>
        <taxon>Neohortaea</taxon>
    </lineage>
</organism>